<dbReference type="Proteomes" id="UP000437970">
    <property type="component" value="Unassembled WGS sequence"/>
</dbReference>
<evidence type="ECO:0000313" key="5">
    <source>
        <dbReference type="Proteomes" id="UP000437970"/>
    </source>
</evidence>
<evidence type="ECO:0000313" key="6">
    <source>
        <dbReference type="Proteomes" id="UP000443000"/>
    </source>
</evidence>
<dbReference type="EMBL" id="WIVT01000029">
    <property type="protein sequence ID" value="MQU18573.1"/>
    <property type="molecule type" value="Genomic_DNA"/>
</dbReference>
<evidence type="ECO:0000313" key="3">
    <source>
        <dbReference type="EMBL" id="MQU18573.1"/>
    </source>
</evidence>
<reference evidence="5 6" key="1">
    <citation type="submission" date="2019-10" db="EMBL/GenBank/DDBJ databases">
        <title>Evaluation of single-gene subtyping targets for Pseudomonas.</title>
        <authorList>
            <person name="Reichler S.J."/>
            <person name="Orsi R.H."/>
            <person name="Wiedmann M."/>
            <person name="Martin N.H."/>
            <person name="Murphy S.I."/>
        </authorList>
    </citation>
    <scope>NUCLEOTIDE SEQUENCE</scope>
    <source>
        <strain evidence="1 7">FSL R10-0802</strain>
        <strain evidence="3 6">FSL R10-1594</strain>
        <strain evidence="4 5">FSL R10-1984</strain>
        <strain evidence="2">FSL R10-2339</strain>
    </source>
</reference>
<organism evidence="2">
    <name type="scientific">Pseudomonas helleri</name>
    <dbReference type="NCBI Taxonomy" id="1608996"/>
    <lineage>
        <taxon>Bacteria</taxon>
        <taxon>Pseudomonadati</taxon>
        <taxon>Pseudomonadota</taxon>
        <taxon>Gammaproteobacteria</taxon>
        <taxon>Pseudomonadales</taxon>
        <taxon>Pseudomonadaceae</taxon>
        <taxon>Pseudomonas</taxon>
    </lineage>
</organism>
<dbReference type="AlphaFoldDB" id="A0A6A7Z0F8"/>
<evidence type="ECO:0000313" key="7">
    <source>
        <dbReference type="Proteomes" id="UP000713985"/>
    </source>
</evidence>
<keyword evidence="7" id="KW-1185">Reference proteome</keyword>
<evidence type="ECO:0000313" key="1">
    <source>
        <dbReference type="EMBL" id="MQT27737.1"/>
    </source>
</evidence>
<dbReference type="Proteomes" id="UP000443000">
    <property type="component" value="Unassembled WGS sequence"/>
</dbReference>
<dbReference type="OrthoDB" id="6835496at2"/>
<proteinExistence type="predicted"/>
<name>A0A6A7Z0F8_9PSED</name>
<accession>A0A6A7Z0F8</accession>
<dbReference type="EMBL" id="WIVW01000035">
    <property type="protein sequence ID" value="MQU28576.1"/>
    <property type="molecule type" value="Genomic_DNA"/>
</dbReference>
<dbReference type="Proteomes" id="UP000713985">
    <property type="component" value="Unassembled WGS sequence"/>
</dbReference>
<evidence type="ECO:0000313" key="2">
    <source>
        <dbReference type="EMBL" id="MQT81019.1"/>
    </source>
</evidence>
<comment type="caution">
    <text evidence="2">The sequence shown here is derived from an EMBL/GenBank/DDBJ whole genome shotgun (WGS) entry which is preliminary data.</text>
</comment>
<evidence type="ECO:0000313" key="4">
    <source>
        <dbReference type="EMBL" id="MQU28576.1"/>
    </source>
</evidence>
<protein>
    <submittedName>
        <fullName evidence="2">Uncharacterized protein</fullName>
    </submittedName>
</protein>
<dbReference type="EMBL" id="WIWC01000019">
    <property type="protein sequence ID" value="MQT81019.1"/>
    <property type="molecule type" value="Genomic_DNA"/>
</dbReference>
<gene>
    <name evidence="3" type="ORF">GHN41_19275</name>
    <name evidence="2" type="ORF">GHN86_13220</name>
    <name evidence="1" type="ORF">GHN94_18155</name>
    <name evidence="4" type="ORF">GHO29_19035</name>
</gene>
<dbReference type="EMBL" id="WIWP01000042">
    <property type="protein sequence ID" value="MQT27737.1"/>
    <property type="molecule type" value="Genomic_DNA"/>
</dbReference>
<sequence>MNVTLKESQGVIDKKISMQKFGELFIRGLDKHVASLNIANRFTVGDVRAKPISAKVDNRTQTQKVMLEVLCDPITQEAHSYAELAFRAFLEKERVDVGLLRFFNGWNETHKTTSLVSAKVAVRLSAGSIFVSSEKQNTYALAMAHMHEVVRDDMGLGHPGHDGMYEVMAAAFNAVGWSGKKYAMAECIDFSSFLYETGVENHSAAIHSDAYMRSLLKAMMVSVSSEIWNGREYNYFAQFIEGKLLSINPLLVSQSKSLREAKSYVIGHAGQVENRHGLHALAAAQAYASSWDLGFEPASLGEVMLDYNKRVGIAFCALCNVLG</sequence>
<dbReference type="RefSeq" id="WP_153381408.1">
    <property type="nucleotide sequence ID" value="NZ_JBITTT010000015.1"/>
</dbReference>